<dbReference type="EMBL" id="CP022316">
    <property type="protein sequence ID" value="ASK67043.1"/>
    <property type="molecule type" value="Genomic_DNA"/>
</dbReference>
<keyword evidence="1" id="KW-0812">Transmembrane</keyword>
<keyword evidence="3" id="KW-1185">Reference proteome</keyword>
<reference evidence="3" key="1">
    <citation type="submission" date="2017-07" db="EMBL/GenBank/DDBJ databases">
        <title>Brachybacterium sp. VR2415.</title>
        <authorList>
            <person name="Tak E.J."/>
            <person name="Bae J.-W."/>
        </authorList>
    </citation>
    <scope>NUCLEOTIDE SEQUENCE [LARGE SCALE GENOMIC DNA]</scope>
    <source>
        <strain evidence="3">VR2415</strain>
    </source>
</reference>
<evidence type="ECO:0000313" key="3">
    <source>
        <dbReference type="Proteomes" id="UP000198398"/>
    </source>
</evidence>
<protein>
    <submittedName>
        <fullName evidence="2">Uncharacterized protein</fullName>
    </submittedName>
</protein>
<gene>
    <name evidence="2" type="ORF">CFK39_03990</name>
</gene>
<organism evidence="2 3">
    <name type="scientific">Brachybacterium avium</name>
    <dbReference type="NCBI Taxonomy" id="2017485"/>
    <lineage>
        <taxon>Bacteria</taxon>
        <taxon>Bacillati</taxon>
        <taxon>Actinomycetota</taxon>
        <taxon>Actinomycetes</taxon>
        <taxon>Micrococcales</taxon>
        <taxon>Dermabacteraceae</taxon>
        <taxon>Brachybacterium</taxon>
    </lineage>
</organism>
<sequence>MGRIVAAGDDFLAIGAWEVLVMLVLLVGAIAIVAVGVRLALWWRGGATDQPRADRSPRHRDRT</sequence>
<dbReference type="Proteomes" id="UP000198398">
    <property type="component" value="Chromosome"/>
</dbReference>
<keyword evidence="1" id="KW-0472">Membrane</keyword>
<dbReference type="KEGG" id="brv:CFK39_03990"/>
<evidence type="ECO:0000313" key="2">
    <source>
        <dbReference type="EMBL" id="ASK67043.1"/>
    </source>
</evidence>
<keyword evidence="1" id="KW-1133">Transmembrane helix</keyword>
<accession>A0A220UH55</accession>
<evidence type="ECO:0000256" key="1">
    <source>
        <dbReference type="SAM" id="Phobius"/>
    </source>
</evidence>
<feature type="transmembrane region" description="Helical" evidence="1">
    <location>
        <begin position="20"/>
        <end position="43"/>
    </location>
</feature>
<dbReference type="AlphaFoldDB" id="A0A220UH55"/>
<name>A0A220UH55_9MICO</name>
<proteinExistence type="predicted"/>